<evidence type="ECO:0000313" key="3">
    <source>
        <dbReference type="EMBL" id="REC72301.1"/>
    </source>
</evidence>
<dbReference type="RefSeq" id="WP_116032811.1">
    <property type="nucleotide sequence ID" value="NZ_JBHLVV010000003.1"/>
</dbReference>
<evidence type="ECO:0000313" key="4">
    <source>
        <dbReference type="Proteomes" id="UP000256326"/>
    </source>
</evidence>
<dbReference type="AlphaFoldDB" id="A0A3D9D325"/>
<comment type="caution">
    <text evidence="3">The sequence shown here is derived from an EMBL/GenBank/DDBJ whole genome shotgun (WGS) entry which is preliminary data.</text>
</comment>
<keyword evidence="2" id="KW-0472">Membrane</keyword>
<keyword evidence="2" id="KW-0812">Transmembrane</keyword>
<protein>
    <recommendedName>
        <fullName evidence="5">DUF748 domain-containing protein</fullName>
    </recommendedName>
</protein>
<evidence type="ECO:0008006" key="5">
    <source>
        <dbReference type="Google" id="ProtNLM"/>
    </source>
</evidence>
<keyword evidence="1" id="KW-0175">Coiled coil</keyword>
<keyword evidence="4" id="KW-1185">Reference proteome</keyword>
<feature type="coiled-coil region" evidence="1">
    <location>
        <begin position="670"/>
        <end position="704"/>
    </location>
</feature>
<name>A0A3D9D325_9FLAO</name>
<sequence length="710" mass="81421">MLKKLLKITAIVLGSVLILIVLLNIGFSLWLKYKLPDYLKTKTPYEITYQSLNVEILSGSISANQIKVKTKQPNNLEALALEGSLGNLNISRLGVIEFLNNNQIEANSIKLINPNLKIRLAKPKEEKSKKNPIPFTIKNIEIEKGNIEIHKPDNTKLFSANNLNIDLKNLSLNQNPEELPFALDSYKISANQFYAQIGEVYSLNSSELKTVNGQLTINDFELKPLINFKNWEQNFKTQKTLFDIKSKSISFNDLVFNKKKLSFKNAQAVDPIFVLQNRDNKVVKSNKEKSNFNIDFENFDIKNGQFSILKSNGEKSLSLAKFNANLKEFVMNEDTSKNKIPFTYKDYKVSGNQFFYDAGKYYNMDLSSFEMSLQNIDLKNFKLKPKVSRAEFVRMIPMENDLFDISANRIHFSGINWKIENDKPNIKLKNARLTNVDANIFRSKIPKDNPKEKLLYSKLLRTIKFPLVVENLNLIQSKLVYEEDTPDSHGPGKVVFTYFNMDVKNLNSNKQKGVNTKVPIAINCKFMGVSPMKLDWNFNTADMRDNFTIAGNINDLPAVDINPFIKPYLNVSATGTITSLNFDFKGNNDIMNGKFKITHKDLKVSLLDKKTREKKKFLSAVVNLVVRKDSKQFPESVDVYVERNKERSFFNLFWKGIEDGLKKTLISINVDKVKENVEGVKETVKETKKKIREAKNNIRNNRLKKKGTQT</sequence>
<reference evidence="3 4" key="1">
    <citation type="journal article" date="2006" name="Int. J. Syst. Evol. Microbiol.">
        <title>Chryseobacterium hispanicum sp. nov., isolated from the drinking water distribution system of Sevilla, Spain.</title>
        <authorList>
            <person name="Gallego V."/>
            <person name="Garcia M.T."/>
            <person name="Ventosa A."/>
        </authorList>
    </citation>
    <scope>NUCLEOTIDE SEQUENCE [LARGE SCALE GENOMIC DNA]</scope>
    <source>
        <strain evidence="3 4">KCTC 22104</strain>
    </source>
</reference>
<evidence type="ECO:0000256" key="2">
    <source>
        <dbReference type="SAM" id="Phobius"/>
    </source>
</evidence>
<gene>
    <name evidence="3" type="ORF">DRF58_03330</name>
</gene>
<dbReference type="OrthoDB" id="1412480at2"/>
<organism evidence="3 4">
    <name type="scientific">Epilithonimonas hispanica</name>
    <dbReference type="NCBI Taxonomy" id="358687"/>
    <lineage>
        <taxon>Bacteria</taxon>
        <taxon>Pseudomonadati</taxon>
        <taxon>Bacteroidota</taxon>
        <taxon>Flavobacteriia</taxon>
        <taxon>Flavobacteriales</taxon>
        <taxon>Weeksellaceae</taxon>
        <taxon>Chryseobacterium group</taxon>
        <taxon>Epilithonimonas</taxon>
    </lineage>
</organism>
<evidence type="ECO:0000256" key="1">
    <source>
        <dbReference type="SAM" id="Coils"/>
    </source>
</evidence>
<accession>A0A3D9D325</accession>
<feature type="transmembrane region" description="Helical" evidence="2">
    <location>
        <begin position="12"/>
        <end position="31"/>
    </location>
</feature>
<keyword evidence="2" id="KW-1133">Transmembrane helix</keyword>
<dbReference type="Proteomes" id="UP000256326">
    <property type="component" value="Unassembled WGS sequence"/>
</dbReference>
<dbReference type="EMBL" id="QNUG01000005">
    <property type="protein sequence ID" value="REC72301.1"/>
    <property type="molecule type" value="Genomic_DNA"/>
</dbReference>
<proteinExistence type="predicted"/>